<evidence type="ECO:0000313" key="1">
    <source>
        <dbReference type="EMBL" id="VBB43192.1"/>
    </source>
</evidence>
<dbReference type="AlphaFoldDB" id="A0A653A6C2"/>
<gene>
    <name evidence="1" type="ORF">TRIP_B250285</name>
</gene>
<sequence>MTCGLGTIWIPSGSEESLRSLRVLSPTPAGRVPVSSHPSGAQSHRFAAGPGFFTRCAATMTSFNPDGGSE</sequence>
<organism evidence="1">
    <name type="scientific">Uncultured Desulfatiglans sp</name>
    <dbReference type="NCBI Taxonomy" id="1748965"/>
    <lineage>
        <taxon>Bacteria</taxon>
        <taxon>Pseudomonadati</taxon>
        <taxon>Thermodesulfobacteriota</taxon>
        <taxon>Desulfobacteria</taxon>
        <taxon>Desulfatiglandales</taxon>
        <taxon>Desulfatiglandaceae</taxon>
        <taxon>Desulfatiglans</taxon>
        <taxon>environmental samples</taxon>
    </lineage>
</organism>
<proteinExistence type="predicted"/>
<name>A0A653A6C2_UNCDX</name>
<accession>A0A653A6C2</accession>
<dbReference type="EMBL" id="UPXX01000018">
    <property type="protein sequence ID" value="VBB43192.1"/>
    <property type="molecule type" value="Genomic_DNA"/>
</dbReference>
<reference evidence="1" key="1">
    <citation type="submission" date="2018-07" db="EMBL/GenBank/DDBJ databases">
        <authorList>
            <consortium name="Genoscope - CEA"/>
            <person name="William W."/>
        </authorList>
    </citation>
    <scope>NUCLEOTIDE SEQUENCE</scope>
    <source>
        <strain evidence="1">IK1</strain>
    </source>
</reference>
<protein>
    <submittedName>
        <fullName evidence="1">Uncharacterized protein</fullName>
    </submittedName>
</protein>